<dbReference type="InterPro" id="IPR023214">
    <property type="entry name" value="HAD_sf"/>
</dbReference>
<dbReference type="EMBL" id="QSGO01000004">
    <property type="protein sequence ID" value="RHB36343.1"/>
    <property type="molecule type" value="Genomic_DNA"/>
</dbReference>
<accession>A0A413VS02</accession>
<dbReference type="CDD" id="cd07516">
    <property type="entry name" value="HAD_Pase"/>
    <property type="match status" value="1"/>
</dbReference>
<comment type="caution">
    <text evidence="1">The sequence shown here is derived from an EMBL/GenBank/DDBJ whole genome shotgun (WGS) entry which is preliminary data.</text>
</comment>
<dbReference type="GO" id="GO:0005829">
    <property type="term" value="C:cytosol"/>
    <property type="evidence" value="ECO:0007669"/>
    <property type="project" value="TreeGrafter"/>
</dbReference>
<dbReference type="Gene3D" id="3.40.50.1000">
    <property type="entry name" value="HAD superfamily/HAD-like"/>
    <property type="match status" value="1"/>
</dbReference>
<dbReference type="PROSITE" id="PS01229">
    <property type="entry name" value="COF_2"/>
    <property type="match status" value="1"/>
</dbReference>
<dbReference type="InterPro" id="IPR000150">
    <property type="entry name" value="Cof"/>
</dbReference>
<dbReference type="SFLD" id="SFLDS00003">
    <property type="entry name" value="Haloacid_Dehalogenase"/>
    <property type="match status" value="1"/>
</dbReference>
<dbReference type="Proteomes" id="UP000284379">
    <property type="component" value="Unassembled WGS sequence"/>
</dbReference>
<dbReference type="PANTHER" id="PTHR10000:SF8">
    <property type="entry name" value="HAD SUPERFAMILY HYDROLASE-LIKE, TYPE 3"/>
    <property type="match status" value="1"/>
</dbReference>
<dbReference type="GO" id="GO:0016791">
    <property type="term" value="F:phosphatase activity"/>
    <property type="evidence" value="ECO:0007669"/>
    <property type="project" value="TreeGrafter"/>
</dbReference>
<dbReference type="NCBIfam" id="TIGR00099">
    <property type="entry name" value="Cof-subfamily"/>
    <property type="match status" value="1"/>
</dbReference>
<name>A0A413VS02_9BACE</name>
<dbReference type="AlphaFoldDB" id="A0A413VS02"/>
<dbReference type="RefSeq" id="WP_122201149.1">
    <property type="nucleotide sequence ID" value="NZ_CABJFV010000004.1"/>
</dbReference>
<dbReference type="GO" id="GO:0000287">
    <property type="term" value="F:magnesium ion binding"/>
    <property type="evidence" value="ECO:0007669"/>
    <property type="project" value="TreeGrafter"/>
</dbReference>
<protein>
    <submittedName>
        <fullName evidence="1">HAD family phosphatase</fullName>
    </submittedName>
</protein>
<dbReference type="InterPro" id="IPR036412">
    <property type="entry name" value="HAD-like_sf"/>
</dbReference>
<dbReference type="PRINTS" id="PR00119">
    <property type="entry name" value="CATATPASE"/>
</dbReference>
<evidence type="ECO:0000313" key="2">
    <source>
        <dbReference type="Proteomes" id="UP000284379"/>
    </source>
</evidence>
<dbReference type="PANTHER" id="PTHR10000">
    <property type="entry name" value="PHOSPHOSERINE PHOSPHATASE"/>
    <property type="match status" value="1"/>
</dbReference>
<dbReference type="SFLD" id="SFLDG01144">
    <property type="entry name" value="C2.B.4:_PGP_Like"/>
    <property type="match status" value="1"/>
</dbReference>
<sequence length="271" mass="30349">MNYKLLVLDLDGTLTNTKKEITTRNREILIQTQQQGTRLVLASGRPTYGIAPLADELQMSQFDGYILSYNGGEIIDWKSKEILYANVLPNAVIPQLYECAKRNKLAILTYDKECIVTENPEDEYVKKEAFLNRMEVRKSTDFLTDIHLPVPKCLIVGDPDKLIAVESELSIRLQGQISAYRSEPYFLELVPLGIDKAQSLTVLLEKLDMKREEMVAVGDGYNDLSMIKFAGLGVAMANAQEPVKKAADYITLSNDEDGVAAVVERYFSAAK</sequence>
<dbReference type="SUPFAM" id="SSF56784">
    <property type="entry name" value="HAD-like"/>
    <property type="match status" value="1"/>
</dbReference>
<dbReference type="Pfam" id="PF08282">
    <property type="entry name" value="Hydrolase_3"/>
    <property type="match status" value="1"/>
</dbReference>
<dbReference type="SFLD" id="SFLDG01140">
    <property type="entry name" value="C2.B:_Phosphomannomutase_and_P"/>
    <property type="match status" value="1"/>
</dbReference>
<dbReference type="NCBIfam" id="TIGR01484">
    <property type="entry name" value="HAD-SF-IIB"/>
    <property type="match status" value="1"/>
</dbReference>
<evidence type="ECO:0000313" key="1">
    <source>
        <dbReference type="EMBL" id="RHB36343.1"/>
    </source>
</evidence>
<proteinExistence type="predicted"/>
<organism evidence="1 2">
    <name type="scientific">Bacteroides nordii</name>
    <dbReference type="NCBI Taxonomy" id="291645"/>
    <lineage>
        <taxon>Bacteria</taxon>
        <taxon>Pseudomonadati</taxon>
        <taxon>Bacteroidota</taxon>
        <taxon>Bacteroidia</taxon>
        <taxon>Bacteroidales</taxon>
        <taxon>Bacteroidaceae</taxon>
        <taxon>Bacteroides</taxon>
    </lineage>
</organism>
<dbReference type="Gene3D" id="3.30.1240.10">
    <property type="match status" value="1"/>
</dbReference>
<reference evidence="1 2" key="1">
    <citation type="submission" date="2018-08" db="EMBL/GenBank/DDBJ databases">
        <title>A genome reference for cultivated species of the human gut microbiota.</title>
        <authorList>
            <person name="Zou Y."/>
            <person name="Xue W."/>
            <person name="Luo G."/>
        </authorList>
    </citation>
    <scope>NUCLEOTIDE SEQUENCE [LARGE SCALE GENOMIC DNA]</scope>
    <source>
        <strain evidence="1 2">AM40-30BH</strain>
    </source>
</reference>
<gene>
    <name evidence="1" type="ORF">DW888_06800</name>
</gene>
<dbReference type="InterPro" id="IPR006379">
    <property type="entry name" value="HAD-SF_hydro_IIB"/>
</dbReference>